<name>A0ABN3LV37_9ACTN</name>
<feature type="transmembrane region" description="Helical" evidence="6">
    <location>
        <begin position="339"/>
        <end position="359"/>
    </location>
</feature>
<dbReference type="PANTHER" id="PTHR19271:SF16">
    <property type="entry name" value="CYTOCHROME B"/>
    <property type="match status" value="1"/>
</dbReference>
<dbReference type="RefSeq" id="WP_344383568.1">
    <property type="nucleotide sequence ID" value="NZ_BAAATA010000014.1"/>
</dbReference>
<keyword evidence="6" id="KW-0472">Membrane</keyword>
<dbReference type="EMBL" id="BAAATA010000014">
    <property type="protein sequence ID" value="GAA2490735.1"/>
    <property type="molecule type" value="Genomic_DNA"/>
</dbReference>
<dbReference type="EC" id="7.1.1.8" evidence="2"/>
<feature type="transmembrane region" description="Helical" evidence="6">
    <location>
        <begin position="118"/>
        <end position="137"/>
    </location>
</feature>
<evidence type="ECO:0000256" key="6">
    <source>
        <dbReference type="SAM" id="Phobius"/>
    </source>
</evidence>
<evidence type="ECO:0000256" key="1">
    <source>
        <dbReference type="ARBA" id="ARBA00001971"/>
    </source>
</evidence>
<sequence>MSTTTAADDKRQPAGKGEKLADWADGRLGIYTIAKANLRKIFPDHWSFMLGEVALYSFIIIILTGVYLTLFFKPSMQEVVYDGSYVPLQGIPMSEAFASTVEISFDVRGGLLMRQVHHWAAIVFVASMLVHMFRVFFTGAFRKPREINWVFGFLLLVMGMFDGFLGYSLPDDLLSGTGVRFMEGAVLSVPLVGTYLQMFLFGGEFPGTDVIPRFYTIHVLLLPGIMLGLLVAHLFLVFYHKHTQFPGPGRTNNNVVGMPLMPVYMAKAGGFFFLVFGVIAAMSAIATINPIWSLGPYRPDQVSTNAQPDWYMGFSEGLIRIMPGWEFVIPGGYTLNLGVFIPLMLFGLILTAPMFYPFIEAWVTGDKREHHLLDRPRNRPVRTGIGAAYISLYLLLLVGGGNDLWATHFHLSINAITWTIRIGFFVLPVITFIVTKRICMALQRRDRDKVLHGRETGVIKRLPHGEFIEVHAPLSQEELFTLTSHEQPKPVELEAGTDENGVVRKAGMAQKLRAKLSRGFYGEYNQIPKPTADEYKEITSGHGHH</sequence>
<evidence type="ECO:0000256" key="4">
    <source>
        <dbReference type="ARBA" id="ARBA00029351"/>
    </source>
</evidence>
<evidence type="ECO:0000313" key="9">
    <source>
        <dbReference type="Proteomes" id="UP001501358"/>
    </source>
</evidence>
<gene>
    <name evidence="8" type="ORF">GCM10010406_28560</name>
</gene>
<evidence type="ECO:0000256" key="5">
    <source>
        <dbReference type="ARBA" id="ARBA00029568"/>
    </source>
</evidence>
<dbReference type="Pfam" id="PF13631">
    <property type="entry name" value="Cytochrom_B_N_2"/>
    <property type="match status" value="1"/>
</dbReference>
<feature type="transmembrane region" description="Helical" evidence="6">
    <location>
        <begin position="380"/>
        <end position="399"/>
    </location>
</feature>
<evidence type="ECO:0000256" key="2">
    <source>
        <dbReference type="ARBA" id="ARBA00012951"/>
    </source>
</evidence>
<comment type="cofactor">
    <cofactor evidence="1">
        <name>heme</name>
        <dbReference type="ChEBI" id="CHEBI:30413"/>
    </cofactor>
</comment>
<feature type="transmembrane region" description="Helical" evidence="6">
    <location>
        <begin position="271"/>
        <end position="292"/>
    </location>
</feature>
<keyword evidence="6" id="KW-1133">Transmembrane helix</keyword>
<dbReference type="Gene3D" id="1.20.810.10">
    <property type="entry name" value="Cytochrome Bc1 Complex, Chain C"/>
    <property type="match status" value="1"/>
</dbReference>
<dbReference type="PROSITE" id="PS51002">
    <property type="entry name" value="CYTB_NTER"/>
    <property type="match status" value="1"/>
</dbReference>
<reference evidence="8 9" key="1">
    <citation type="journal article" date="2019" name="Int. J. Syst. Evol. Microbiol.">
        <title>The Global Catalogue of Microorganisms (GCM) 10K type strain sequencing project: providing services to taxonomists for standard genome sequencing and annotation.</title>
        <authorList>
            <consortium name="The Broad Institute Genomics Platform"/>
            <consortium name="The Broad Institute Genome Sequencing Center for Infectious Disease"/>
            <person name="Wu L."/>
            <person name="Ma J."/>
        </authorList>
    </citation>
    <scope>NUCLEOTIDE SEQUENCE [LARGE SCALE GENOMIC DNA]</scope>
    <source>
        <strain evidence="8 9">JCM 6307</strain>
    </source>
</reference>
<dbReference type="InterPro" id="IPR027387">
    <property type="entry name" value="Cytb/b6-like_sf"/>
</dbReference>
<dbReference type="Proteomes" id="UP001501358">
    <property type="component" value="Unassembled WGS sequence"/>
</dbReference>
<accession>A0ABN3LV37</accession>
<feature type="transmembrane region" description="Helical" evidence="6">
    <location>
        <begin position="149"/>
        <end position="169"/>
    </location>
</feature>
<feature type="transmembrane region" description="Helical" evidence="6">
    <location>
        <begin position="411"/>
        <end position="435"/>
    </location>
</feature>
<evidence type="ECO:0000259" key="7">
    <source>
        <dbReference type="PROSITE" id="PS51002"/>
    </source>
</evidence>
<feature type="domain" description="Cytochrome b/b6 N-terminal region profile" evidence="7">
    <location>
        <begin position="20"/>
        <end position="246"/>
    </location>
</feature>
<dbReference type="InterPro" id="IPR005797">
    <property type="entry name" value="Cyt_b/b6_N"/>
</dbReference>
<comment type="catalytic activity">
    <reaction evidence="4">
        <text>a quinol + 2 Fe(III)-[cytochrome c](out) = a quinone + 2 Fe(II)-[cytochrome c](out) + 2 H(+)(out)</text>
        <dbReference type="Rhea" id="RHEA:11484"/>
        <dbReference type="Rhea" id="RHEA-COMP:10350"/>
        <dbReference type="Rhea" id="RHEA-COMP:14399"/>
        <dbReference type="ChEBI" id="CHEBI:15378"/>
        <dbReference type="ChEBI" id="CHEBI:24646"/>
        <dbReference type="ChEBI" id="CHEBI:29033"/>
        <dbReference type="ChEBI" id="CHEBI:29034"/>
        <dbReference type="ChEBI" id="CHEBI:132124"/>
        <dbReference type="EC" id="7.1.1.8"/>
    </reaction>
</comment>
<proteinExistence type="predicted"/>
<feature type="transmembrane region" description="Helical" evidence="6">
    <location>
        <begin position="214"/>
        <end position="239"/>
    </location>
</feature>
<protein>
    <recommendedName>
        <fullName evidence="3">Cytochrome bc1 complex cytochrome b subunit</fullName>
        <ecNumber evidence="2">7.1.1.8</ecNumber>
    </recommendedName>
    <alternativeName>
        <fullName evidence="5">Cytochrome bc1 reductase complex subunit QcrB</fullName>
    </alternativeName>
</protein>
<organism evidence="8 9">
    <name type="scientific">Streptomyces thermolineatus</name>
    <dbReference type="NCBI Taxonomy" id="44033"/>
    <lineage>
        <taxon>Bacteria</taxon>
        <taxon>Bacillati</taxon>
        <taxon>Actinomycetota</taxon>
        <taxon>Actinomycetes</taxon>
        <taxon>Kitasatosporales</taxon>
        <taxon>Streptomycetaceae</taxon>
        <taxon>Streptomyces</taxon>
    </lineage>
</organism>
<evidence type="ECO:0000313" key="8">
    <source>
        <dbReference type="EMBL" id="GAA2490735.1"/>
    </source>
</evidence>
<evidence type="ECO:0000256" key="3">
    <source>
        <dbReference type="ARBA" id="ARBA00016116"/>
    </source>
</evidence>
<keyword evidence="6" id="KW-0812">Transmembrane</keyword>
<dbReference type="PANTHER" id="PTHR19271">
    <property type="entry name" value="CYTOCHROME B"/>
    <property type="match status" value="1"/>
</dbReference>
<feature type="transmembrane region" description="Helical" evidence="6">
    <location>
        <begin position="53"/>
        <end position="72"/>
    </location>
</feature>
<dbReference type="SUPFAM" id="SSF81342">
    <property type="entry name" value="Transmembrane di-heme cytochromes"/>
    <property type="match status" value="1"/>
</dbReference>
<dbReference type="InterPro" id="IPR016174">
    <property type="entry name" value="Di-haem_cyt_TM"/>
</dbReference>
<comment type="caution">
    <text evidence="8">The sequence shown here is derived from an EMBL/GenBank/DDBJ whole genome shotgun (WGS) entry which is preliminary data.</text>
</comment>
<keyword evidence="9" id="KW-1185">Reference proteome</keyword>